<evidence type="ECO:0000313" key="9">
    <source>
        <dbReference type="EMBL" id="KAK2733874.1"/>
    </source>
</evidence>
<proteinExistence type="predicted"/>
<evidence type="ECO:0000313" key="10">
    <source>
        <dbReference type="Proteomes" id="UP001281614"/>
    </source>
</evidence>
<evidence type="ECO:0000256" key="5">
    <source>
        <dbReference type="ARBA" id="ARBA00023163"/>
    </source>
</evidence>
<dbReference type="PANTHER" id="PTHR31313:SF77">
    <property type="entry name" value="ZN(II)2CYS6 TRANSCRIPTION FACTOR (EUROFUNG)"/>
    <property type="match status" value="1"/>
</dbReference>
<evidence type="ECO:0000256" key="4">
    <source>
        <dbReference type="ARBA" id="ARBA00023125"/>
    </source>
</evidence>
<gene>
    <name evidence="9" type="ORF">CKAH01_08288</name>
</gene>
<dbReference type="Pfam" id="PF04082">
    <property type="entry name" value="Fungal_trans"/>
    <property type="match status" value="1"/>
</dbReference>
<dbReference type="InterPro" id="IPR007219">
    <property type="entry name" value="XnlR_reg_dom"/>
</dbReference>
<name>A0AAD9Y391_COLKA</name>
<keyword evidence="3" id="KW-0805">Transcription regulation</keyword>
<comment type="caution">
    <text evidence="9">The sequence shown here is derived from an EMBL/GenBank/DDBJ whole genome shotgun (WGS) entry which is preliminary data.</text>
</comment>
<dbReference type="GO" id="GO:0003677">
    <property type="term" value="F:DNA binding"/>
    <property type="evidence" value="ECO:0007669"/>
    <property type="project" value="UniProtKB-KW"/>
</dbReference>
<dbReference type="GO" id="GO:0006351">
    <property type="term" value="P:DNA-templated transcription"/>
    <property type="evidence" value="ECO:0007669"/>
    <property type="project" value="InterPro"/>
</dbReference>
<feature type="domain" description="Xylanolytic transcriptional activator regulatory" evidence="8">
    <location>
        <begin position="285"/>
        <end position="362"/>
    </location>
</feature>
<sequence length="404" mass="45339">MIINENVSTFDTPRVESLISNLPLEWREGRKIASNEQNDNLELGWDWHSSDDLVDIVHTRATTNMTVEGLSGSNDVHVVPDESEHTLGPSISFPIRSGDDSDAESTEELVDRLSERVGSLQIGSDGQIRYYGPTSNFNLVQMPAPDNMTVHRTVRNDGQEFLDRLDIGKDVPNEIEEHLVNLYFTWQDPASHVVQRDMYEKAKVKWCDRMVDNPYLQKLCVTQWAAFESRHHPTFVTFPKSLADFFADRAKALLDIELDCPSVATVQAMVILSGHDIGCKRDARGWLYSGMAMRLAFDLALHVDMTPYVRTGSISQEEADLRKTVFWGAYTVDHLWGLHLGRPFRINMEDVTVAKPGTGSSISGHWSAYVSSDSRGVAQPDYAELLCSQRALLCDIMAPLGHAL</sequence>
<dbReference type="AlphaFoldDB" id="A0AAD9Y391"/>
<keyword evidence="1" id="KW-0479">Metal-binding</keyword>
<feature type="region of interest" description="Disordered" evidence="7">
    <location>
        <begin position="82"/>
        <end position="105"/>
    </location>
</feature>
<organism evidence="9 10">
    <name type="scientific">Colletotrichum kahawae</name>
    <name type="common">Coffee berry disease fungus</name>
    <dbReference type="NCBI Taxonomy" id="34407"/>
    <lineage>
        <taxon>Eukaryota</taxon>
        <taxon>Fungi</taxon>
        <taxon>Dikarya</taxon>
        <taxon>Ascomycota</taxon>
        <taxon>Pezizomycotina</taxon>
        <taxon>Sordariomycetes</taxon>
        <taxon>Hypocreomycetidae</taxon>
        <taxon>Glomerellales</taxon>
        <taxon>Glomerellaceae</taxon>
        <taxon>Colletotrichum</taxon>
        <taxon>Colletotrichum gloeosporioides species complex</taxon>
    </lineage>
</organism>
<keyword evidence="4" id="KW-0238">DNA-binding</keyword>
<evidence type="ECO:0000259" key="8">
    <source>
        <dbReference type="SMART" id="SM00906"/>
    </source>
</evidence>
<keyword evidence="10" id="KW-1185">Reference proteome</keyword>
<evidence type="ECO:0000256" key="3">
    <source>
        <dbReference type="ARBA" id="ARBA00023015"/>
    </source>
</evidence>
<dbReference type="EMBL" id="VYYT01000488">
    <property type="protein sequence ID" value="KAK2733874.1"/>
    <property type="molecule type" value="Genomic_DNA"/>
</dbReference>
<keyword evidence="2" id="KW-0862">Zinc</keyword>
<reference evidence="9" key="1">
    <citation type="submission" date="2023-02" db="EMBL/GenBank/DDBJ databases">
        <title>Colletotrichum kahawae CIFC_Que2 genome sequencing and assembly.</title>
        <authorList>
            <person name="Baroncelli R."/>
        </authorList>
    </citation>
    <scope>NUCLEOTIDE SEQUENCE</scope>
    <source>
        <strain evidence="9">CIFC_Que2</strain>
    </source>
</reference>
<protein>
    <submittedName>
        <fullName evidence="9">Fungal specific transcription factor</fullName>
    </submittedName>
</protein>
<evidence type="ECO:0000256" key="7">
    <source>
        <dbReference type="SAM" id="MobiDB-lite"/>
    </source>
</evidence>
<dbReference type="InterPro" id="IPR051615">
    <property type="entry name" value="Transcr_Regulatory_Elem"/>
</dbReference>
<dbReference type="PANTHER" id="PTHR31313">
    <property type="entry name" value="TY1 ENHANCER ACTIVATOR"/>
    <property type="match status" value="1"/>
</dbReference>
<keyword evidence="5" id="KW-0804">Transcription</keyword>
<keyword evidence="6" id="KW-0539">Nucleus</keyword>
<evidence type="ECO:0000256" key="6">
    <source>
        <dbReference type="ARBA" id="ARBA00023242"/>
    </source>
</evidence>
<dbReference type="GO" id="GO:0008270">
    <property type="term" value="F:zinc ion binding"/>
    <property type="evidence" value="ECO:0007669"/>
    <property type="project" value="InterPro"/>
</dbReference>
<dbReference type="Proteomes" id="UP001281614">
    <property type="component" value="Unassembled WGS sequence"/>
</dbReference>
<dbReference type="CDD" id="cd12148">
    <property type="entry name" value="fungal_TF_MHR"/>
    <property type="match status" value="1"/>
</dbReference>
<accession>A0AAD9Y391</accession>
<evidence type="ECO:0000256" key="1">
    <source>
        <dbReference type="ARBA" id="ARBA00022723"/>
    </source>
</evidence>
<evidence type="ECO:0000256" key="2">
    <source>
        <dbReference type="ARBA" id="ARBA00022833"/>
    </source>
</evidence>
<dbReference type="SMART" id="SM00906">
    <property type="entry name" value="Fungal_trans"/>
    <property type="match status" value="1"/>
</dbReference>